<dbReference type="SUPFAM" id="SSF46785">
    <property type="entry name" value="Winged helix' DNA-binding domain"/>
    <property type="match status" value="1"/>
</dbReference>
<proteinExistence type="inferred from homology"/>
<feature type="domain" description="HSF-type DNA-binding" evidence="6">
    <location>
        <begin position="7"/>
        <end position="106"/>
    </location>
</feature>
<reference evidence="7" key="1">
    <citation type="submission" date="2023-01" db="EMBL/GenBank/DDBJ databases">
        <title>Metagenome sequencing of chrysophaentin producing Chrysophaeum taylorii.</title>
        <authorList>
            <person name="Davison J."/>
            <person name="Bewley C."/>
        </authorList>
    </citation>
    <scope>NUCLEOTIDE SEQUENCE</scope>
    <source>
        <strain evidence="7">NIES-1699</strain>
    </source>
</reference>
<dbReference type="InterPro" id="IPR036388">
    <property type="entry name" value="WH-like_DNA-bd_sf"/>
</dbReference>
<accession>A0AAD7UDY7</accession>
<protein>
    <recommendedName>
        <fullName evidence="6">HSF-type DNA-binding domain-containing protein</fullName>
    </recommendedName>
</protein>
<feature type="region of interest" description="Disordered" evidence="5">
    <location>
        <begin position="315"/>
        <end position="341"/>
    </location>
</feature>
<dbReference type="FunFam" id="1.10.10.10:FF:000479">
    <property type="entry name" value="Predicted protein"/>
    <property type="match status" value="1"/>
</dbReference>
<dbReference type="Proteomes" id="UP001230188">
    <property type="component" value="Unassembled WGS sequence"/>
</dbReference>
<feature type="compositionally biased region" description="Basic and acidic residues" evidence="5">
    <location>
        <begin position="325"/>
        <end position="335"/>
    </location>
</feature>
<dbReference type="InterPro" id="IPR000232">
    <property type="entry name" value="HSF_DNA-bd"/>
</dbReference>
<evidence type="ECO:0000259" key="6">
    <source>
        <dbReference type="SMART" id="SM00415"/>
    </source>
</evidence>
<name>A0AAD7UDY7_9STRA</name>
<dbReference type="PANTHER" id="PTHR10015:SF206">
    <property type="entry name" value="HSF-TYPE DNA-BINDING DOMAIN-CONTAINING PROTEIN"/>
    <property type="match status" value="1"/>
</dbReference>
<evidence type="ECO:0000313" key="8">
    <source>
        <dbReference type="Proteomes" id="UP001230188"/>
    </source>
</evidence>
<feature type="region of interest" description="Disordered" evidence="5">
    <location>
        <begin position="195"/>
        <end position="218"/>
    </location>
</feature>
<evidence type="ECO:0000313" key="7">
    <source>
        <dbReference type="EMBL" id="KAJ8602797.1"/>
    </source>
</evidence>
<keyword evidence="8" id="KW-1185">Reference proteome</keyword>
<evidence type="ECO:0000256" key="4">
    <source>
        <dbReference type="RuleBase" id="RU004020"/>
    </source>
</evidence>
<dbReference type="InterPro" id="IPR036390">
    <property type="entry name" value="WH_DNA-bd_sf"/>
</dbReference>
<dbReference type="PRINTS" id="PR00056">
    <property type="entry name" value="HSFDOMAIN"/>
</dbReference>
<dbReference type="GO" id="GO:0043565">
    <property type="term" value="F:sequence-specific DNA binding"/>
    <property type="evidence" value="ECO:0007669"/>
    <property type="project" value="InterPro"/>
</dbReference>
<sequence>MGESKSARGSFPAKLYELVESHSARSEEELVVSWCEGGLAFIVRDLTRFCEEVLPQHFCHNKWASFIRQLNLYGFRRITQGQSSGAYWHKYFQRGQPQLLRGITRSRRSAPFEEEEFEPQYAPLPGGFGEKLKKQGRARGFTATAPWSAGSVAPMHSCVPLPQMPPLASLAQLPPPPIISDEALLRELDSLVQQQKAHHEKLSTPSPASSSNSLNRVRSDAKISAAGLRNAPPVTLPTRLIQDDALNDRKRIASQQSVHSVGDKGEMTEAGGHHHPKRFDNQRTMSKSSLASDDWDLNIAEVDSLNLDDWRWSEVHKSTSGSLDLGRKKSAKDLSRYPPPA</sequence>
<feature type="compositionally biased region" description="Low complexity" evidence="5">
    <location>
        <begin position="203"/>
        <end position="215"/>
    </location>
</feature>
<dbReference type="PANTHER" id="PTHR10015">
    <property type="entry name" value="HEAT SHOCK TRANSCRIPTION FACTOR"/>
    <property type="match status" value="1"/>
</dbReference>
<dbReference type="SMART" id="SM00415">
    <property type="entry name" value="HSF"/>
    <property type="match status" value="1"/>
</dbReference>
<dbReference type="Gene3D" id="1.10.10.10">
    <property type="entry name" value="Winged helix-like DNA-binding domain superfamily/Winged helix DNA-binding domain"/>
    <property type="match status" value="1"/>
</dbReference>
<evidence type="ECO:0000256" key="3">
    <source>
        <dbReference type="ARBA" id="ARBA00023242"/>
    </source>
</evidence>
<evidence type="ECO:0000256" key="5">
    <source>
        <dbReference type="SAM" id="MobiDB-lite"/>
    </source>
</evidence>
<evidence type="ECO:0000256" key="2">
    <source>
        <dbReference type="ARBA" id="ARBA00023125"/>
    </source>
</evidence>
<comment type="similarity">
    <text evidence="4">Belongs to the HSF family.</text>
</comment>
<keyword evidence="3" id="KW-0539">Nucleus</keyword>
<dbReference type="EMBL" id="JAQMWT010000366">
    <property type="protein sequence ID" value="KAJ8602797.1"/>
    <property type="molecule type" value="Genomic_DNA"/>
</dbReference>
<comment type="caution">
    <text evidence="7">The sequence shown here is derived from an EMBL/GenBank/DDBJ whole genome shotgun (WGS) entry which is preliminary data.</text>
</comment>
<dbReference type="Pfam" id="PF00447">
    <property type="entry name" value="HSF_DNA-bind"/>
    <property type="match status" value="1"/>
</dbReference>
<keyword evidence="2" id="KW-0238">DNA-binding</keyword>
<feature type="region of interest" description="Disordered" evidence="5">
    <location>
        <begin position="252"/>
        <end position="286"/>
    </location>
</feature>
<evidence type="ECO:0000256" key="1">
    <source>
        <dbReference type="ARBA" id="ARBA00004123"/>
    </source>
</evidence>
<comment type="subcellular location">
    <subcellularLocation>
        <location evidence="1">Nucleus</location>
    </subcellularLocation>
</comment>
<dbReference type="GO" id="GO:0005634">
    <property type="term" value="C:nucleus"/>
    <property type="evidence" value="ECO:0007669"/>
    <property type="project" value="UniProtKB-SubCell"/>
</dbReference>
<organism evidence="7 8">
    <name type="scientific">Chrysophaeum taylorii</name>
    <dbReference type="NCBI Taxonomy" id="2483200"/>
    <lineage>
        <taxon>Eukaryota</taxon>
        <taxon>Sar</taxon>
        <taxon>Stramenopiles</taxon>
        <taxon>Ochrophyta</taxon>
        <taxon>Pelagophyceae</taxon>
        <taxon>Pelagomonadales</taxon>
        <taxon>Pelagomonadaceae</taxon>
        <taxon>Chrysophaeum</taxon>
    </lineage>
</organism>
<dbReference type="AlphaFoldDB" id="A0AAD7UDY7"/>
<dbReference type="GO" id="GO:0003700">
    <property type="term" value="F:DNA-binding transcription factor activity"/>
    <property type="evidence" value="ECO:0007669"/>
    <property type="project" value="InterPro"/>
</dbReference>
<gene>
    <name evidence="7" type="ORF">CTAYLR_002606</name>
</gene>